<reference evidence="2 3" key="1">
    <citation type="submission" date="2023-07" db="EMBL/GenBank/DDBJ databases">
        <title>Sorghum-associated microbial communities from plants grown in Nebraska, USA.</title>
        <authorList>
            <person name="Schachtman D."/>
        </authorList>
    </citation>
    <scope>NUCLEOTIDE SEQUENCE [LARGE SCALE GENOMIC DNA]</scope>
    <source>
        <strain evidence="2 3">BE240</strain>
    </source>
</reference>
<protein>
    <recommendedName>
        <fullName evidence="4">Lipoprotein</fullName>
    </recommendedName>
</protein>
<dbReference type="Proteomes" id="UP001265550">
    <property type="component" value="Unassembled WGS sequence"/>
</dbReference>
<evidence type="ECO:0008006" key="4">
    <source>
        <dbReference type="Google" id="ProtNLM"/>
    </source>
</evidence>
<gene>
    <name evidence="2" type="ORF">J2X09_001719</name>
</gene>
<dbReference type="EMBL" id="JAVDWE010000004">
    <property type="protein sequence ID" value="MDR7093981.1"/>
    <property type="molecule type" value="Genomic_DNA"/>
</dbReference>
<comment type="caution">
    <text evidence="2">The sequence shown here is derived from an EMBL/GenBank/DDBJ whole genome shotgun (WGS) entry which is preliminary data.</text>
</comment>
<accession>A0ABU1V948</accession>
<keyword evidence="1" id="KW-0732">Signal</keyword>
<dbReference type="PROSITE" id="PS51257">
    <property type="entry name" value="PROKAR_LIPOPROTEIN"/>
    <property type="match status" value="1"/>
</dbReference>
<proteinExistence type="predicted"/>
<name>A0ABU1V948_9BURK</name>
<feature type="chain" id="PRO_5047100689" description="Lipoprotein" evidence="1">
    <location>
        <begin position="29"/>
        <end position="158"/>
    </location>
</feature>
<dbReference type="RefSeq" id="WP_204733295.1">
    <property type="nucleotide sequence ID" value="NZ_JAVDWE010000004.1"/>
</dbReference>
<keyword evidence="3" id="KW-1185">Reference proteome</keyword>
<sequence length="158" mass="17776">MKLNRSTFWTRFFAGVLLAVVFALSACATGPKLVAHAFSFDGRNDEWAAQVDLLEYSYGDQYHMVRNSVTNPRSPVFKGLAALPPSTSVNGSMPVGEFLYVKWRIKATGEVLEDRVELRNLLPSNMFDHRITFAIDGKQLYVYLVTPTPRDSKQPRAC</sequence>
<evidence type="ECO:0000256" key="1">
    <source>
        <dbReference type="SAM" id="SignalP"/>
    </source>
</evidence>
<evidence type="ECO:0000313" key="3">
    <source>
        <dbReference type="Proteomes" id="UP001265550"/>
    </source>
</evidence>
<feature type="signal peptide" evidence="1">
    <location>
        <begin position="1"/>
        <end position="28"/>
    </location>
</feature>
<evidence type="ECO:0000313" key="2">
    <source>
        <dbReference type="EMBL" id="MDR7093981.1"/>
    </source>
</evidence>
<organism evidence="2 3">
    <name type="scientific">Hydrogenophaga laconesensis</name>
    <dbReference type="NCBI Taxonomy" id="1805971"/>
    <lineage>
        <taxon>Bacteria</taxon>
        <taxon>Pseudomonadati</taxon>
        <taxon>Pseudomonadota</taxon>
        <taxon>Betaproteobacteria</taxon>
        <taxon>Burkholderiales</taxon>
        <taxon>Comamonadaceae</taxon>
        <taxon>Hydrogenophaga</taxon>
    </lineage>
</organism>